<gene>
    <name evidence="11" type="ORF">C7212DRAFT_290245</name>
</gene>
<evidence type="ECO:0000256" key="7">
    <source>
        <dbReference type="SAM" id="MobiDB-lite"/>
    </source>
</evidence>
<dbReference type="InterPro" id="IPR036259">
    <property type="entry name" value="MFS_trans_sf"/>
</dbReference>
<dbReference type="OrthoDB" id="4540492at2759"/>
<keyword evidence="4 8" id="KW-0812">Transmembrane</keyword>
<evidence type="ECO:0000256" key="4">
    <source>
        <dbReference type="ARBA" id="ARBA00022692"/>
    </source>
</evidence>
<feature type="transmembrane region" description="Helical" evidence="8">
    <location>
        <begin position="201"/>
        <end position="222"/>
    </location>
</feature>
<dbReference type="InterPro" id="IPR005828">
    <property type="entry name" value="MFS_sugar_transport-like"/>
</dbReference>
<dbReference type="AlphaFoldDB" id="A0A317T037"/>
<dbReference type="PRINTS" id="PR00171">
    <property type="entry name" value="SUGRTRNSPORT"/>
</dbReference>
<evidence type="ECO:0000256" key="6">
    <source>
        <dbReference type="ARBA" id="ARBA00023136"/>
    </source>
</evidence>
<evidence type="ECO:0000256" key="9">
    <source>
        <dbReference type="SAM" id="SignalP"/>
    </source>
</evidence>
<dbReference type="STRING" id="42249.A0A317T037"/>
<dbReference type="EMBL" id="PYWC01000005">
    <property type="protein sequence ID" value="PWW80039.1"/>
    <property type="molecule type" value="Genomic_DNA"/>
</dbReference>
<evidence type="ECO:0000256" key="3">
    <source>
        <dbReference type="ARBA" id="ARBA00022448"/>
    </source>
</evidence>
<evidence type="ECO:0000256" key="1">
    <source>
        <dbReference type="ARBA" id="ARBA00004141"/>
    </source>
</evidence>
<feature type="transmembrane region" description="Helical" evidence="8">
    <location>
        <begin position="228"/>
        <end position="247"/>
    </location>
</feature>
<comment type="subcellular location">
    <subcellularLocation>
        <location evidence="1">Membrane</location>
        <topology evidence="1">Multi-pass membrane protein</topology>
    </subcellularLocation>
</comment>
<comment type="similarity">
    <text evidence="2">Belongs to the major facilitator superfamily. Sugar transporter (TC 2.A.1.1) family.</text>
</comment>
<feature type="signal peptide" evidence="9">
    <location>
        <begin position="1"/>
        <end position="22"/>
    </location>
</feature>
<feature type="transmembrane region" description="Helical" evidence="8">
    <location>
        <begin position="138"/>
        <end position="168"/>
    </location>
</feature>
<keyword evidence="6 8" id="KW-0472">Membrane</keyword>
<name>A0A317T037_9PEZI</name>
<dbReference type="Proteomes" id="UP000246991">
    <property type="component" value="Unassembled WGS sequence"/>
</dbReference>
<feature type="domain" description="Major facilitator superfamily (MFS) profile" evidence="10">
    <location>
        <begin position="1"/>
        <end position="314"/>
    </location>
</feature>
<dbReference type="Pfam" id="PF00083">
    <property type="entry name" value="Sugar_tr"/>
    <property type="match status" value="2"/>
</dbReference>
<evidence type="ECO:0000256" key="2">
    <source>
        <dbReference type="ARBA" id="ARBA00010992"/>
    </source>
</evidence>
<dbReference type="InterPro" id="IPR045263">
    <property type="entry name" value="GLUT"/>
</dbReference>
<proteinExistence type="inferred from homology"/>
<dbReference type="SUPFAM" id="SSF103473">
    <property type="entry name" value="MFS general substrate transporter"/>
    <property type="match status" value="1"/>
</dbReference>
<feature type="transmembrane region" description="Helical" evidence="8">
    <location>
        <begin position="293"/>
        <end position="313"/>
    </location>
</feature>
<feature type="transmembrane region" description="Helical" evidence="8">
    <location>
        <begin position="259"/>
        <end position="287"/>
    </location>
</feature>
<feature type="region of interest" description="Disordered" evidence="7">
    <location>
        <begin position="92"/>
        <end position="116"/>
    </location>
</feature>
<dbReference type="InterPro" id="IPR003663">
    <property type="entry name" value="Sugar/inositol_transpt"/>
</dbReference>
<evidence type="ECO:0000313" key="11">
    <source>
        <dbReference type="EMBL" id="PWW80039.1"/>
    </source>
</evidence>
<feature type="transmembrane region" description="Helical" evidence="8">
    <location>
        <begin position="174"/>
        <end position="194"/>
    </location>
</feature>
<dbReference type="GO" id="GO:0016020">
    <property type="term" value="C:membrane"/>
    <property type="evidence" value="ECO:0007669"/>
    <property type="project" value="UniProtKB-SubCell"/>
</dbReference>
<dbReference type="GO" id="GO:0015149">
    <property type="term" value="F:hexose transmembrane transporter activity"/>
    <property type="evidence" value="ECO:0007669"/>
    <property type="project" value="TreeGrafter"/>
</dbReference>
<feature type="chain" id="PRO_5016281311" evidence="9">
    <location>
        <begin position="23"/>
        <end position="314"/>
    </location>
</feature>
<keyword evidence="5 8" id="KW-1133">Transmembrane helix</keyword>
<organism evidence="11 12">
    <name type="scientific">Tuber magnatum</name>
    <name type="common">white Piedmont truffle</name>
    <dbReference type="NCBI Taxonomy" id="42249"/>
    <lineage>
        <taxon>Eukaryota</taxon>
        <taxon>Fungi</taxon>
        <taxon>Dikarya</taxon>
        <taxon>Ascomycota</taxon>
        <taxon>Pezizomycotina</taxon>
        <taxon>Pezizomycetes</taxon>
        <taxon>Pezizales</taxon>
        <taxon>Tuberaceae</taxon>
        <taxon>Tuber</taxon>
    </lineage>
</organism>
<keyword evidence="3" id="KW-0813">Transport</keyword>
<evidence type="ECO:0000256" key="5">
    <source>
        <dbReference type="ARBA" id="ARBA00022989"/>
    </source>
</evidence>
<dbReference type="PANTHER" id="PTHR23503:SF8">
    <property type="entry name" value="FACILITATED GLUCOSE TRANSPORTER PROTEIN 1"/>
    <property type="match status" value="1"/>
</dbReference>
<comment type="caution">
    <text evidence="11">The sequence shown here is derived from an EMBL/GenBank/DDBJ whole genome shotgun (WGS) entry which is preliminary data.</text>
</comment>
<accession>A0A317T037</accession>
<evidence type="ECO:0000259" key="10">
    <source>
        <dbReference type="PROSITE" id="PS50850"/>
    </source>
</evidence>
<dbReference type="InterPro" id="IPR020846">
    <property type="entry name" value="MFS_dom"/>
</dbReference>
<sequence length="314" mass="33140">MERNGLWRFLLLTGGMIGFVQAVALPFLPESPASLAAAGKLEQARRELAKIRGTPDVEEELAGYMGQSGGQSDTTDDTQTVSGQDPVLAAEAGQSGRTGNTNLGNENTPLLQATSTPGADNEIGLVAFATKREHRLGLMIVAGVMLAQQLTGINAVVFYGVSILQVLLPNSARYLNAGISGVNLFVTLGASLLFDRVSHKILLLASMLFMAISAGLLAISIFAGLATLSAIATLLFVVSFSMGLGPLPWMVASRRIEPVAVGAAQSIALISNWMGTFFVSFLVPMLAHSAGMYAIFIVFTALSLIFLVWGIFFL</sequence>
<keyword evidence="12" id="KW-1185">Reference proteome</keyword>
<dbReference type="PROSITE" id="PS50850">
    <property type="entry name" value="MFS"/>
    <property type="match status" value="1"/>
</dbReference>
<dbReference type="PANTHER" id="PTHR23503">
    <property type="entry name" value="SOLUTE CARRIER FAMILY 2"/>
    <property type="match status" value="1"/>
</dbReference>
<evidence type="ECO:0000313" key="12">
    <source>
        <dbReference type="Proteomes" id="UP000246991"/>
    </source>
</evidence>
<feature type="compositionally biased region" description="Polar residues" evidence="7">
    <location>
        <begin position="95"/>
        <end position="116"/>
    </location>
</feature>
<protein>
    <submittedName>
        <fullName evidence="11">MFS general substrate transporter</fullName>
    </submittedName>
</protein>
<evidence type="ECO:0000256" key="8">
    <source>
        <dbReference type="SAM" id="Phobius"/>
    </source>
</evidence>
<keyword evidence="9" id="KW-0732">Signal</keyword>
<reference evidence="11 12" key="1">
    <citation type="submission" date="2018-03" db="EMBL/GenBank/DDBJ databases">
        <title>Genomes of Pezizomycetes fungi and the evolution of truffles.</title>
        <authorList>
            <person name="Murat C."/>
            <person name="Payen T."/>
            <person name="Noel B."/>
            <person name="Kuo A."/>
            <person name="Martin F.M."/>
        </authorList>
    </citation>
    <scope>NUCLEOTIDE SEQUENCE [LARGE SCALE GENOMIC DNA]</scope>
    <source>
        <strain evidence="11">091103-1</strain>
    </source>
</reference>
<dbReference type="Gene3D" id="1.20.1250.20">
    <property type="entry name" value="MFS general substrate transporter like domains"/>
    <property type="match status" value="1"/>
</dbReference>